<evidence type="ECO:0000313" key="2">
    <source>
        <dbReference type="EMBL" id="MDC8787102.1"/>
    </source>
</evidence>
<dbReference type="InterPro" id="IPR034122">
    <property type="entry name" value="Retropepsin-like_bacterial"/>
</dbReference>
<dbReference type="Pfam" id="PF13975">
    <property type="entry name" value="gag-asp_proteas"/>
    <property type="match status" value="1"/>
</dbReference>
<feature type="signal peptide" evidence="1">
    <location>
        <begin position="1"/>
        <end position="27"/>
    </location>
</feature>
<dbReference type="SUPFAM" id="SSF50630">
    <property type="entry name" value="Acid proteases"/>
    <property type="match status" value="1"/>
</dbReference>
<dbReference type="Proteomes" id="UP001219862">
    <property type="component" value="Unassembled WGS sequence"/>
</dbReference>
<dbReference type="EMBL" id="JAQQXS010000020">
    <property type="protein sequence ID" value="MDC8787102.1"/>
    <property type="molecule type" value="Genomic_DNA"/>
</dbReference>
<dbReference type="CDD" id="cd05483">
    <property type="entry name" value="retropepsin_like_bacteria"/>
    <property type="match status" value="1"/>
</dbReference>
<protein>
    <submittedName>
        <fullName evidence="2">Retropepsin-like aspartic protease</fullName>
    </submittedName>
</protein>
<keyword evidence="3" id="KW-1185">Reference proteome</keyword>
<dbReference type="InterPro" id="IPR001969">
    <property type="entry name" value="Aspartic_peptidase_AS"/>
</dbReference>
<dbReference type="RefSeq" id="WP_273598240.1">
    <property type="nucleotide sequence ID" value="NZ_JAQQXS010000020.1"/>
</dbReference>
<feature type="chain" id="PRO_5046704584" evidence="1">
    <location>
        <begin position="28"/>
        <end position="229"/>
    </location>
</feature>
<evidence type="ECO:0000313" key="3">
    <source>
        <dbReference type="Proteomes" id="UP001219862"/>
    </source>
</evidence>
<dbReference type="InterPro" id="IPR011969">
    <property type="entry name" value="Clan_AA_Asp_peptidase_C"/>
</dbReference>
<evidence type="ECO:0000256" key="1">
    <source>
        <dbReference type="SAM" id="SignalP"/>
    </source>
</evidence>
<dbReference type="PROSITE" id="PS00141">
    <property type="entry name" value="ASP_PROTEASE"/>
    <property type="match status" value="1"/>
</dbReference>
<keyword evidence="1" id="KW-0732">Signal</keyword>
<comment type="caution">
    <text evidence="2">The sequence shown here is derived from an EMBL/GenBank/DDBJ whole genome shotgun (WGS) entry which is preliminary data.</text>
</comment>
<organism evidence="2 3">
    <name type="scientific">Roseateles koreensis</name>
    <dbReference type="NCBI Taxonomy" id="2987526"/>
    <lineage>
        <taxon>Bacteria</taxon>
        <taxon>Pseudomonadati</taxon>
        <taxon>Pseudomonadota</taxon>
        <taxon>Betaproteobacteria</taxon>
        <taxon>Burkholderiales</taxon>
        <taxon>Sphaerotilaceae</taxon>
        <taxon>Roseateles</taxon>
    </lineage>
</organism>
<dbReference type="InterPro" id="IPR021109">
    <property type="entry name" value="Peptidase_aspartic_dom_sf"/>
</dbReference>
<proteinExistence type="predicted"/>
<dbReference type="NCBIfam" id="TIGR02281">
    <property type="entry name" value="clan_AA_DTGA"/>
    <property type="match status" value="1"/>
</dbReference>
<name>A0ABT5KZF4_9BURK</name>
<dbReference type="Gene3D" id="2.40.70.10">
    <property type="entry name" value="Acid Proteases"/>
    <property type="match status" value="1"/>
</dbReference>
<sequence>MTNAAHRPACFLVCGAALWVAMATPWAQNMPGGGPAVSFNGSLGSQAALLVIDGEARTVAVGSSVKGVRLVSLEDNRVMIEIDGKRQVLQLGASPGRVGNGQASGGSGRKITLSSGPGGHFTSAGSINGQATQFLVDTGATVVSISQAEADRMNLNYKEGRRVMTQTANGAVPAHVLSLGSVRIGDVELRNVEAIVTPGQMNFVLLGNSFLSRFQMKRENEVMTLDLRY</sequence>
<accession>A0ABT5KZF4</accession>
<gene>
    <name evidence="2" type="ORF">PRZ01_18070</name>
</gene>
<reference evidence="2 3" key="1">
    <citation type="submission" date="2022-10" db="EMBL/GenBank/DDBJ databases">
        <title>paucibacter sp. hw8 Genome sequencing.</title>
        <authorList>
            <person name="Park S."/>
        </authorList>
    </citation>
    <scope>NUCLEOTIDE SEQUENCE [LARGE SCALE GENOMIC DNA]</scope>
    <source>
        <strain evidence="3">hw8</strain>
    </source>
</reference>